<dbReference type="Proteomes" id="UP000484076">
    <property type="component" value="Unassembled WGS sequence"/>
</dbReference>
<proteinExistence type="predicted"/>
<organism evidence="3 4">
    <name type="scientific">Fertoeibacter niger</name>
    <dbReference type="NCBI Taxonomy" id="2656921"/>
    <lineage>
        <taxon>Bacteria</taxon>
        <taxon>Pseudomonadati</taxon>
        <taxon>Pseudomonadota</taxon>
        <taxon>Alphaproteobacteria</taxon>
        <taxon>Rhodobacterales</taxon>
        <taxon>Paracoccaceae</taxon>
        <taxon>Fertoeibacter</taxon>
    </lineage>
</organism>
<feature type="domain" description="Thiol:disulfide interchange protein DsbD N-terminal" evidence="2">
    <location>
        <begin position="29"/>
        <end position="139"/>
    </location>
</feature>
<dbReference type="Pfam" id="PF11412">
    <property type="entry name" value="DsbD_N"/>
    <property type="match status" value="1"/>
</dbReference>
<reference evidence="3" key="1">
    <citation type="submission" date="2020-05" db="EMBL/GenBank/DDBJ databases">
        <title>Fertoebacter nigrum gen. nov., sp. nov., a new member of the family Rhodobacteraceae.</title>
        <authorList>
            <person name="Szuroczki S."/>
            <person name="Abbaszade G."/>
            <person name="Buni D."/>
            <person name="Schumann P."/>
            <person name="Toth E."/>
        </authorList>
    </citation>
    <scope>NUCLEOTIDE SEQUENCE</scope>
    <source>
        <strain evidence="3">RG-N-1a</strain>
    </source>
</reference>
<sequence length="266" mass="28071">MIKSIALSALLGLSALPALAWQPADIVQADLLPGWREPDGRHMAALRLSLAPKWKTYWRSPGEAGIPPQFDWAGSQNLKSVRFHWPRPIVFHQNGMQTIGYSRELVLPLELTAIDPAKPILLRGTVDLGVCRDICMPATLDVRADLPAKGAPDAAISAALRAAPTTGRAAGLAQISCRVEPIADGLRITAVIDMPSMGGDEVVVVEPGQASVWTAGAVSQRDGNRLTATTEMVGPGGAPFALDRSALTLTVLGEARAVEIKGCPAP</sequence>
<keyword evidence="1" id="KW-0732">Signal</keyword>
<dbReference type="AlphaFoldDB" id="A0A8X8KNP7"/>
<dbReference type="EMBL" id="WHUT02000004">
    <property type="protein sequence ID" value="NUB44265.1"/>
    <property type="molecule type" value="Genomic_DNA"/>
</dbReference>
<evidence type="ECO:0000256" key="1">
    <source>
        <dbReference type="SAM" id="SignalP"/>
    </source>
</evidence>
<evidence type="ECO:0000313" key="3">
    <source>
        <dbReference type="EMBL" id="NUB44265.1"/>
    </source>
</evidence>
<accession>A0A8X8KNP7</accession>
<gene>
    <name evidence="3" type="ORF">GEU84_007715</name>
</gene>
<dbReference type="InterPro" id="IPR028250">
    <property type="entry name" value="DsbDN"/>
</dbReference>
<feature type="signal peptide" evidence="1">
    <location>
        <begin position="1"/>
        <end position="20"/>
    </location>
</feature>
<keyword evidence="4" id="KW-1185">Reference proteome</keyword>
<dbReference type="RefSeq" id="WP_174539398.1">
    <property type="nucleotide sequence ID" value="NZ_WHUT02000004.1"/>
</dbReference>
<protein>
    <recommendedName>
        <fullName evidence="2">Thiol:disulfide interchange protein DsbD N-terminal domain-containing protein</fullName>
    </recommendedName>
</protein>
<feature type="chain" id="PRO_5036480537" description="Thiol:disulfide interchange protein DsbD N-terminal domain-containing protein" evidence="1">
    <location>
        <begin position="21"/>
        <end position="266"/>
    </location>
</feature>
<evidence type="ECO:0000313" key="4">
    <source>
        <dbReference type="Proteomes" id="UP000484076"/>
    </source>
</evidence>
<name>A0A8X8KNP7_9RHOB</name>
<evidence type="ECO:0000259" key="2">
    <source>
        <dbReference type="Pfam" id="PF11412"/>
    </source>
</evidence>
<comment type="caution">
    <text evidence="3">The sequence shown here is derived from an EMBL/GenBank/DDBJ whole genome shotgun (WGS) entry which is preliminary data.</text>
</comment>